<dbReference type="SMART" id="SM00450">
    <property type="entry name" value="RHOD"/>
    <property type="match status" value="1"/>
</dbReference>
<dbReference type="PROSITE" id="PS50206">
    <property type="entry name" value="RHODANESE_3"/>
    <property type="match status" value="1"/>
</dbReference>
<feature type="compositionally biased region" description="Polar residues" evidence="1">
    <location>
        <begin position="172"/>
        <end position="182"/>
    </location>
</feature>
<proteinExistence type="predicted"/>
<dbReference type="KEGG" id="blq:L21SP5_02460"/>
<organism evidence="3 4">
    <name type="scientific">Salinivirga cyanobacteriivorans</name>
    <dbReference type="NCBI Taxonomy" id="1307839"/>
    <lineage>
        <taxon>Bacteria</taxon>
        <taxon>Pseudomonadati</taxon>
        <taxon>Bacteroidota</taxon>
        <taxon>Bacteroidia</taxon>
        <taxon>Bacteroidales</taxon>
        <taxon>Salinivirgaceae</taxon>
        <taxon>Salinivirga</taxon>
    </lineage>
</organism>
<dbReference type="InterPro" id="IPR036873">
    <property type="entry name" value="Rhodanese-like_dom_sf"/>
</dbReference>
<dbReference type="SUPFAM" id="SSF52821">
    <property type="entry name" value="Rhodanese/Cell cycle control phosphatase"/>
    <property type="match status" value="1"/>
</dbReference>
<name>A0A0S2I1F2_9BACT</name>
<sequence length="195" mass="21874">MNSLRSTSLVIFALIILGAIIRSLIPANYDVTAEETVSHDAKKAAMSYLAFYKKYNSKQINQYQIIDIRDKYAFDKDHIPGAVNIPYAELLKKSGLTQINKKPVLVYGQQEATSAAATLMLFQLGFENVNYLPGNFQTIKQFVLEEFDPVHSFYSAEKKQYNYQNYIRTNQQAAGQAPQKQTGAPEETINVSGGC</sequence>
<keyword evidence="4" id="KW-1185">Reference proteome</keyword>
<dbReference type="CDD" id="cd00158">
    <property type="entry name" value="RHOD"/>
    <property type="match status" value="1"/>
</dbReference>
<dbReference type="InterPro" id="IPR050229">
    <property type="entry name" value="GlpE_sulfurtransferase"/>
</dbReference>
<dbReference type="Proteomes" id="UP000064893">
    <property type="component" value="Chromosome"/>
</dbReference>
<evidence type="ECO:0000313" key="4">
    <source>
        <dbReference type="Proteomes" id="UP000064893"/>
    </source>
</evidence>
<dbReference type="PANTHER" id="PTHR43031">
    <property type="entry name" value="FAD-DEPENDENT OXIDOREDUCTASE"/>
    <property type="match status" value="1"/>
</dbReference>
<accession>A0A0S2I1F2</accession>
<dbReference type="STRING" id="1307839.L21SP5_02460"/>
<reference evidence="3 4" key="1">
    <citation type="submission" date="2015-11" db="EMBL/GenBank/DDBJ databases">
        <title>Description and complete genome sequence of a novel strain predominating in hypersaline microbial mats and representing a new family of the Bacteriodetes phylum.</title>
        <authorList>
            <person name="Spring S."/>
            <person name="Bunk B."/>
            <person name="Sproer C."/>
            <person name="Klenk H.-P."/>
        </authorList>
    </citation>
    <scope>NUCLEOTIDE SEQUENCE [LARGE SCALE GENOMIC DNA]</scope>
    <source>
        <strain evidence="3 4">L21-Spi-D4</strain>
    </source>
</reference>
<dbReference type="InterPro" id="IPR001307">
    <property type="entry name" value="Thiosulphate_STrfase_CS"/>
</dbReference>
<protein>
    <submittedName>
        <fullName evidence="3">Molybdopterin biosynthesis protein MoeB</fullName>
    </submittedName>
</protein>
<dbReference type="GO" id="GO:0004792">
    <property type="term" value="F:thiosulfate-cyanide sulfurtransferase activity"/>
    <property type="evidence" value="ECO:0007669"/>
    <property type="project" value="InterPro"/>
</dbReference>
<feature type="domain" description="Rhodanese" evidence="2">
    <location>
        <begin position="59"/>
        <end position="148"/>
    </location>
</feature>
<dbReference type="Gene3D" id="3.40.250.10">
    <property type="entry name" value="Rhodanese-like domain"/>
    <property type="match status" value="1"/>
</dbReference>
<dbReference type="InterPro" id="IPR001763">
    <property type="entry name" value="Rhodanese-like_dom"/>
</dbReference>
<dbReference type="OrthoDB" id="9800872at2"/>
<feature type="region of interest" description="Disordered" evidence="1">
    <location>
        <begin position="172"/>
        <end position="195"/>
    </location>
</feature>
<dbReference type="AlphaFoldDB" id="A0A0S2I1F2"/>
<dbReference type="EMBL" id="CP013118">
    <property type="protein sequence ID" value="ALO16087.1"/>
    <property type="molecule type" value="Genomic_DNA"/>
</dbReference>
<dbReference type="PANTHER" id="PTHR43031:SF16">
    <property type="entry name" value="OXIDOREDUCTASE"/>
    <property type="match status" value="1"/>
</dbReference>
<gene>
    <name evidence="3" type="ORF">L21SP5_02460</name>
</gene>
<dbReference type="Pfam" id="PF00581">
    <property type="entry name" value="Rhodanese"/>
    <property type="match status" value="1"/>
</dbReference>
<dbReference type="PROSITE" id="PS00380">
    <property type="entry name" value="RHODANESE_1"/>
    <property type="match status" value="1"/>
</dbReference>
<evidence type="ECO:0000313" key="3">
    <source>
        <dbReference type="EMBL" id="ALO16087.1"/>
    </source>
</evidence>
<evidence type="ECO:0000256" key="1">
    <source>
        <dbReference type="SAM" id="MobiDB-lite"/>
    </source>
</evidence>
<evidence type="ECO:0000259" key="2">
    <source>
        <dbReference type="PROSITE" id="PS50206"/>
    </source>
</evidence>
<dbReference type="RefSeq" id="WP_057953490.1">
    <property type="nucleotide sequence ID" value="NZ_CP013118.1"/>
</dbReference>